<dbReference type="InterPro" id="IPR013766">
    <property type="entry name" value="Thioredoxin_domain"/>
</dbReference>
<name>A0A1I1M9L5_9FLAO</name>
<reference evidence="3" key="1">
    <citation type="submission" date="2016-10" db="EMBL/GenBank/DDBJ databases">
        <authorList>
            <person name="Varghese N."/>
            <person name="Submissions S."/>
        </authorList>
    </citation>
    <scope>NUCLEOTIDE SEQUENCE [LARGE SCALE GENOMIC DNA]</scope>
    <source>
        <strain evidence="3">DSM 24499</strain>
    </source>
</reference>
<dbReference type="AlphaFoldDB" id="A0A1I1M9L5"/>
<dbReference type="OrthoDB" id="9809746at2"/>
<feature type="domain" description="Thioredoxin" evidence="1">
    <location>
        <begin position="4"/>
        <end position="162"/>
    </location>
</feature>
<dbReference type="Gene3D" id="3.40.30.10">
    <property type="entry name" value="Glutaredoxin"/>
    <property type="match status" value="1"/>
</dbReference>
<dbReference type="RefSeq" id="WP_092544470.1">
    <property type="nucleotide sequence ID" value="NZ_FOKV01000009.1"/>
</dbReference>
<dbReference type="STRING" id="1334022.SAMN04487907_109110"/>
<dbReference type="EMBL" id="FOKV01000009">
    <property type="protein sequence ID" value="SFC82207.1"/>
    <property type="molecule type" value="Genomic_DNA"/>
</dbReference>
<dbReference type="SUPFAM" id="SSF52833">
    <property type="entry name" value="Thioredoxin-like"/>
    <property type="match status" value="1"/>
</dbReference>
<proteinExistence type="predicted"/>
<dbReference type="PROSITE" id="PS51352">
    <property type="entry name" value="THIOREDOXIN_2"/>
    <property type="match status" value="1"/>
</dbReference>
<dbReference type="GO" id="GO:0016209">
    <property type="term" value="F:antioxidant activity"/>
    <property type="evidence" value="ECO:0007669"/>
    <property type="project" value="InterPro"/>
</dbReference>
<dbReference type="InterPro" id="IPR000866">
    <property type="entry name" value="AhpC/TSA"/>
</dbReference>
<gene>
    <name evidence="2" type="ORF">SAMN04487907_109110</name>
</gene>
<dbReference type="InterPro" id="IPR036249">
    <property type="entry name" value="Thioredoxin-like_sf"/>
</dbReference>
<accession>A0A1I1M9L5</accession>
<evidence type="ECO:0000313" key="2">
    <source>
        <dbReference type="EMBL" id="SFC82207.1"/>
    </source>
</evidence>
<evidence type="ECO:0000259" key="1">
    <source>
        <dbReference type="PROSITE" id="PS51352"/>
    </source>
</evidence>
<evidence type="ECO:0000313" key="3">
    <source>
        <dbReference type="Proteomes" id="UP000199438"/>
    </source>
</evidence>
<protein>
    <submittedName>
        <fullName evidence="2">Peroxiredoxin</fullName>
    </submittedName>
</protein>
<organism evidence="2 3">
    <name type="scientific">Zunongwangia mangrovi</name>
    <dbReference type="NCBI Taxonomy" id="1334022"/>
    <lineage>
        <taxon>Bacteria</taxon>
        <taxon>Pseudomonadati</taxon>
        <taxon>Bacteroidota</taxon>
        <taxon>Flavobacteriia</taxon>
        <taxon>Flavobacteriales</taxon>
        <taxon>Flavobacteriaceae</taxon>
        <taxon>Zunongwangia</taxon>
    </lineage>
</organism>
<sequence>MKNVLPRKEAPQLRVQTTKGVEWNLKDENPENFTMIVFYRGIHCPVCKKYLTELNSKISEFQERGVDTICISANTEELAKKTVESWDIDKLNIGYGLLTEDARKWDLYISEGINDKEPDAFFEPGLFLIKPDNSVYAASIQSMPFARPEFDAVLKAVDFVLDKSYPARGEA</sequence>
<dbReference type="Pfam" id="PF00578">
    <property type="entry name" value="AhpC-TSA"/>
    <property type="match status" value="1"/>
</dbReference>
<dbReference type="GO" id="GO:0016491">
    <property type="term" value="F:oxidoreductase activity"/>
    <property type="evidence" value="ECO:0007669"/>
    <property type="project" value="InterPro"/>
</dbReference>
<dbReference type="Proteomes" id="UP000199438">
    <property type="component" value="Unassembled WGS sequence"/>
</dbReference>
<keyword evidence="3" id="KW-1185">Reference proteome</keyword>